<feature type="signal peptide" evidence="10">
    <location>
        <begin position="1"/>
        <end position="32"/>
    </location>
</feature>
<organism evidence="13 14">
    <name type="scientific">Echinimonas agarilytica</name>
    <dbReference type="NCBI Taxonomy" id="1215918"/>
    <lineage>
        <taxon>Bacteria</taxon>
        <taxon>Pseudomonadati</taxon>
        <taxon>Pseudomonadota</taxon>
        <taxon>Gammaproteobacteria</taxon>
        <taxon>Alteromonadales</taxon>
        <taxon>Echinimonadaceae</taxon>
        <taxon>Echinimonas</taxon>
    </lineage>
</organism>
<evidence type="ECO:0000256" key="1">
    <source>
        <dbReference type="ARBA" id="ARBA00004571"/>
    </source>
</evidence>
<dbReference type="GO" id="GO:0009279">
    <property type="term" value="C:cell outer membrane"/>
    <property type="evidence" value="ECO:0007669"/>
    <property type="project" value="UniProtKB-SubCell"/>
</dbReference>
<evidence type="ECO:0000256" key="10">
    <source>
        <dbReference type="SAM" id="SignalP"/>
    </source>
</evidence>
<dbReference type="Pfam" id="PF00593">
    <property type="entry name" value="TonB_dep_Rec_b-barrel"/>
    <property type="match status" value="1"/>
</dbReference>
<evidence type="ECO:0000256" key="6">
    <source>
        <dbReference type="ARBA" id="ARBA00023136"/>
    </source>
</evidence>
<keyword evidence="10" id="KW-0732">Signal</keyword>
<sequence length="1006" mass="112540">MFRKSILATHIKLSLLASITAISPVAMNVALAEESSTKTQKEEIAQKLSDVETIQVTGIRGSLSGSQFLKRSADQVMDAITAEDIGKLPDQNVAEALQRITGVQIGRDATGAGSGFQVRGISQNRVEINGQTMVSNNGESRSNSFNDTSSSLFKGIEVIKSPTADMTEGAIGATVRLKTFAPLDFKKDLTLSGKYEGTKDQKADDKGYSGNALLSQKFDWGDWGEFGYLVNFSREEKITESELYSTNWRAADSNQLVLDPDSPEKITPGTLVYIPDQPRLERKPFEEKKTGLDSKIQWAPSADLEFFAHAFKTKFTQNLKQVRMNYLSRDTSALLQDNAEYLTFERGAIPVQYSDDQGSPATENAHRAILSYGEFDFDAAGSPARFAGNFSRNDIEQFAFSTGAKWSITEDLASEYVFNRSSSKRFEEARSTSYNIDLKYEILDDEGLPTDEYVRPSMVMNNGGGGVPNIYLDYSNFGDDFDINSYDDMQVYAWNNFSGSNRRKDAEEVSHQLDFDYFLDYEMFTTVEFGARYSSREVSRTEEKMINSGITGNGATFDQILGGEHPDGLAANNFEAMEYYAPGVVTNFFEPMEGSILGGAGGSGGTSWLIPRYDRKVWNSYMDYLVPGQAFEESQTYPYDITEDVTAAYLKLNYDFDLFDFPVSGNFGLRYVETDTTSIGNQSPDNGDTFEQTTIKNTYSNTLPSFNANVRLNDDMYLRVAYAQTMSRPDPVDLSPSVQVYSGTATGQRGNPYLKPFEASQMDLSYEWYIDDVSSFSSAIFYKDIENFHKKTTILWQGSDHGIDLDNDGLPDDITLSTKVNGGGGTVQGLELAYQSVFDFLPGWMSGFGAQLNYTYTDSDQDSGYDELTGNQLPVPDLSENSYNIVLFYEKYGFSFRAAYNYRDERYIKETAGATDSSLWVYDEVKSIEAGSDQYSNLSAPLSQWRDEYETLDLSANYKINSNMSLHFQATNVLDEERRDYAGVKDITTEYLETGRFFRFGVSARY</sequence>
<keyword evidence="3 8" id="KW-1134">Transmembrane beta strand</keyword>
<dbReference type="InterPro" id="IPR010104">
    <property type="entry name" value="TonB_rcpt_bac"/>
</dbReference>
<dbReference type="InterPro" id="IPR000531">
    <property type="entry name" value="Beta-barrel_TonB"/>
</dbReference>
<evidence type="ECO:0000256" key="8">
    <source>
        <dbReference type="PROSITE-ProRule" id="PRU01360"/>
    </source>
</evidence>
<name>A0AA41W3I7_9GAMM</name>
<dbReference type="InterPro" id="IPR012910">
    <property type="entry name" value="Plug_dom"/>
</dbReference>
<dbReference type="InterPro" id="IPR037066">
    <property type="entry name" value="Plug_dom_sf"/>
</dbReference>
<evidence type="ECO:0000256" key="4">
    <source>
        <dbReference type="ARBA" id="ARBA00022692"/>
    </source>
</evidence>
<evidence type="ECO:0000259" key="12">
    <source>
        <dbReference type="Pfam" id="PF07715"/>
    </source>
</evidence>
<keyword evidence="2 8" id="KW-0813">Transport</keyword>
<dbReference type="Proteomes" id="UP001165393">
    <property type="component" value="Unassembled WGS sequence"/>
</dbReference>
<evidence type="ECO:0000256" key="9">
    <source>
        <dbReference type="RuleBase" id="RU003357"/>
    </source>
</evidence>
<keyword evidence="13" id="KW-0675">Receptor</keyword>
<keyword evidence="14" id="KW-1185">Reference proteome</keyword>
<feature type="domain" description="TonB-dependent receptor plug" evidence="12">
    <location>
        <begin position="70"/>
        <end position="173"/>
    </location>
</feature>
<evidence type="ECO:0000256" key="5">
    <source>
        <dbReference type="ARBA" id="ARBA00023077"/>
    </source>
</evidence>
<keyword evidence="7 8" id="KW-0998">Cell outer membrane</keyword>
<gene>
    <name evidence="13" type="ORF">NAF29_00525</name>
</gene>
<dbReference type="RefSeq" id="WP_251259473.1">
    <property type="nucleotide sequence ID" value="NZ_JAMQGP010000001.1"/>
</dbReference>
<dbReference type="SUPFAM" id="SSF56935">
    <property type="entry name" value="Porins"/>
    <property type="match status" value="1"/>
</dbReference>
<protein>
    <submittedName>
        <fullName evidence="13">TonB-dependent receptor</fullName>
    </submittedName>
</protein>
<proteinExistence type="inferred from homology"/>
<dbReference type="Gene3D" id="2.170.130.10">
    <property type="entry name" value="TonB-dependent receptor, plug domain"/>
    <property type="match status" value="1"/>
</dbReference>
<evidence type="ECO:0000256" key="7">
    <source>
        <dbReference type="ARBA" id="ARBA00023237"/>
    </source>
</evidence>
<feature type="chain" id="PRO_5041426052" evidence="10">
    <location>
        <begin position="33"/>
        <end position="1006"/>
    </location>
</feature>
<dbReference type="PANTHER" id="PTHR40980">
    <property type="entry name" value="PLUG DOMAIN-CONTAINING PROTEIN"/>
    <property type="match status" value="1"/>
</dbReference>
<dbReference type="Pfam" id="PF07715">
    <property type="entry name" value="Plug"/>
    <property type="match status" value="1"/>
</dbReference>
<comment type="caution">
    <text evidence="13">The sequence shown here is derived from an EMBL/GenBank/DDBJ whole genome shotgun (WGS) entry which is preliminary data.</text>
</comment>
<dbReference type="Gene3D" id="2.40.170.20">
    <property type="entry name" value="TonB-dependent receptor, beta-barrel domain"/>
    <property type="match status" value="1"/>
</dbReference>
<dbReference type="NCBIfam" id="TIGR01782">
    <property type="entry name" value="TonB-Xanth-Caul"/>
    <property type="match status" value="1"/>
</dbReference>
<feature type="domain" description="TonB-dependent receptor-like beta-barrel" evidence="11">
    <location>
        <begin position="470"/>
        <end position="973"/>
    </location>
</feature>
<keyword evidence="6 8" id="KW-0472">Membrane</keyword>
<dbReference type="PROSITE" id="PS52016">
    <property type="entry name" value="TONB_DEPENDENT_REC_3"/>
    <property type="match status" value="1"/>
</dbReference>
<dbReference type="PANTHER" id="PTHR40980:SF3">
    <property type="entry name" value="TONB-DEPENDENT RECEPTOR-LIKE BETA-BARREL DOMAIN-CONTAINING PROTEIN"/>
    <property type="match status" value="1"/>
</dbReference>
<evidence type="ECO:0000256" key="2">
    <source>
        <dbReference type="ARBA" id="ARBA00022448"/>
    </source>
</evidence>
<keyword evidence="5 9" id="KW-0798">TonB box</keyword>
<comment type="similarity">
    <text evidence="8 9">Belongs to the TonB-dependent receptor family.</text>
</comment>
<accession>A0AA41W3I7</accession>
<comment type="subcellular location">
    <subcellularLocation>
        <location evidence="1 8">Cell outer membrane</location>
        <topology evidence="1 8">Multi-pass membrane protein</topology>
    </subcellularLocation>
</comment>
<dbReference type="InterPro" id="IPR039426">
    <property type="entry name" value="TonB-dep_rcpt-like"/>
</dbReference>
<evidence type="ECO:0000313" key="14">
    <source>
        <dbReference type="Proteomes" id="UP001165393"/>
    </source>
</evidence>
<keyword evidence="4 8" id="KW-0812">Transmembrane</keyword>
<evidence type="ECO:0000313" key="13">
    <source>
        <dbReference type="EMBL" id="MCM2678156.1"/>
    </source>
</evidence>
<reference evidence="13 14" key="1">
    <citation type="journal article" date="2013" name="Antonie Van Leeuwenhoek">
        <title>Echinimonas agarilytica gen. nov., sp. nov., a new gammaproteobacterium isolated from the sea urchin Strongylocentrotus intermedius.</title>
        <authorList>
            <person name="Nedashkovskaya O.I."/>
            <person name="Stenkova A.M."/>
            <person name="Zhukova N.V."/>
            <person name="Van Trappen S."/>
            <person name="Lee J.S."/>
            <person name="Kim S.B."/>
        </authorList>
    </citation>
    <scope>NUCLEOTIDE SEQUENCE [LARGE SCALE GENOMIC DNA]</scope>
    <source>
        <strain evidence="13 14">KMM 6351</strain>
    </source>
</reference>
<dbReference type="EMBL" id="JAMQGP010000001">
    <property type="protein sequence ID" value="MCM2678156.1"/>
    <property type="molecule type" value="Genomic_DNA"/>
</dbReference>
<dbReference type="InterPro" id="IPR036942">
    <property type="entry name" value="Beta-barrel_TonB_sf"/>
</dbReference>
<dbReference type="AlphaFoldDB" id="A0AA41W3I7"/>
<evidence type="ECO:0000259" key="11">
    <source>
        <dbReference type="Pfam" id="PF00593"/>
    </source>
</evidence>
<evidence type="ECO:0000256" key="3">
    <source>
        <dbReference type="ARBA" id="ARBA00022452"/>
    </source>
</evidence>